<feature type="signal peptide" evidence="1">
    <location>
        <begin position="1"/>
        <end position="24"/>
    </location>
</feature>
<reference evidence="2 3" key="1">
    <citation type="submission" date="2023-01" db="EMBL/GenBank/DDBJ databases">
        <title>Analysis of 21 Apiospora genomes using comparative genomics revels a genus with tremendous synthesis potential of carbohydrate active enzymes and secondary metabolites.</title>
        <authorList>
            <person name="Sorensen T."/>
        </authorList>
    </citation>
    <scope>NUCLEOTIDE SEQUENCE [LARGE SCALE GENOMIC DNA]</scope>
    <source>
        <strain evidence="2 3">CBS 135458</strain>
    </source>
</reference>
<accession>A0ABR1T377</accession>
<keyword evidence="3" id="KW-1185">Reference proteome</keyword>
<dbReference type="Proteomes" id="UP001480595">
    <property type="component" value="Unassembled WGS sequence"/>
</dbReference>
<sequence length="85" mass="9338">MQFTSTIFTAALALAVGSYGWAQAADGTWVANDTWYTIRGTRVHEACTRRNSETVHYEGCAYWTNGVGGIFHGLHNILIGRDSIT</sequence>
<name>A0ABR1T377_9PEZI</name>
<dbReference type="EMBL" id="JAQQWL010000015">
    <property type="protein sequence ID" value="KAK8041050.1"/>
    <property type="molecule type" value="Genomic_DNA"/>
</dbReference>
<gene>
    <name evidence="2" type="ORF">PG994_014057</name>
</gene>
<evidence type="ECO:0000313" key="2">
    <source>
        <dbReference type="EMBL" id="KAK8041050.1"/>
    </source>
</evidence>
<dbReference type="RefSeq" id="XP_066708595.1">
    <property type="nucleotide sequence ID" value="XM_066865466.1"/>
</dbReference>
<comment type="caution">
    <text evidence="2">The sequence shown here is derived from an EMBL/GenBank/DDBJ whole genome shotgun (WGS) entry which is preliminary data.</text>
</comment>
<dbReference type="GeneID" id="92098529"/>
<evidence type="ECO:0000256" key="1">
    <source>
        <dbReference type="SAM" id="SignalP"/>
    </source>
</evidence>
<organism evidence="2 3">
    <name type="scientific">Apiospora phragmitis</name>
    <dbReference type="NCBI Taxonomy" id="2905665"/>
    <lineage>
        <taxon>Eukaryota</taxon>
        <taxon>Fungi</taxon>
        <taxon>Dikarya</taxon>
        <taxon>Ascomycota</taxon>
        <taxon>Pezizomycotina</taxon>
        <taxon>Sordariomycetes</taxon>
        <taxon>Xylariomycetidae</taxon>
        <taxon>Amphisphaeriales</taxon>
        <taxon>Apiosporaceae</taxon>
        <taxon>Apiospora</taxon>
    </lineage>
</organism>
<proteinExistence type="predicted"/>
<keyword evidence="1" id="KW-0732">Signal</keyword>
<feature type="chain" id="PRO_5045553951" evidence="1">
    <location>
        <begin position="25"/>
        <end position="85"/>
    </location>
</feature>
<evidence type="ECO:0000313" key="3">
    <source>
        <dbReference type="Proteomes" id="UP001480595"/>
    </source>
</evidence>
<protein>
    <submittedName>
        <fullName evidence="2">Uncharacterized protein</fullName>
    </submittedName>
</protein>